<name>A0A923LGD8_9FIRM</name>
<evidence type="ECO:0008006" key="3">
    <source>
        <dbReference type="Google" id="ProtNLM"/>
    </source>
</evidence>
<evidence type="ECO:0000313" key="1">
    <source>
        <dbReference type="EMBL" id="MBC5688240.1"/>
    </source>
</evidence>
<organism evidence="1 2">
    <name type="scientific">Mediterraneibacter hominis</name>
    <dbReference type="NCBI Taxonomy" id="2763054"/>
    <lineage>
        <taxon>Bacteria</taxon>
        <taxon>Bacillati</taxon>
        <taxon>Bacillota</taxon>
        <taxon>Clostridia</taxon>
        <taxon>Lachnospirales</taxon>
        <taxon>Lachnospiraceae</taxon>
        <taxon>Mediterraneibacter</taxon>
    </lineage>
</organism>
<dbReference type="RefSeq" id="WP_186874868.1">
    <property type="nucleotide sequence ID" value="NZ_JACOPF010000001.1"/>
</dbReference>
<dbReference type="Gene3D" id="1.10.287.1490">
    <property type="match status" value="1"/>
</dbReference>
<keyword evidence="2" id="KW-1185">Reference proteome</keyword>
<reference evidence="1" key="1">
    <citation type="submission" date="2020-08" db="EMBL/GenBank/DDBJ databases">
        <title>Genome public.</title>
        <authorList>
            <person name="Liu C."/>
            <person name="Sun Q."/>
        </authorList>
    </citation>
    <scope>NUCLEOTIDE SEQUENCE</scope>
    <source>
        <strain evidence="1">NSJ-55</strain>
    </source>
</reference>
<accession>A0A923LGD8</accession>
<dbReference type="SUPFAM" id="SSF49785">
    <property type="entry name" value="Galactose-binding domain-like"/>
    <property type="match status" value="1"/>
</dbReference>
<dbReference type="AlphaFoldDB" id="A0A923LGD8"/>
<proteinExistence type="predicted"/>
<dbReference type="Gene3D" id="2.60.120.260">
    <property type="entry name" value="Galactose-binding domain-like"/>
    <property type="match status" value="1"/>
</dbReference>
<comment type="caution">
    <text evidence="1">The sequence shown here is derived from an EMBL/GenBank/DDBJ whole genome shotgun (WGS) entry which is preliminary data.</text>
</comment>
<protein>
    <recommendedName>
        <fullName evidence="3">F5/8 type C domain-containing protein</fullName>
    </recommendedName>
</protein>
<dbReference type="Proteomes" id="UP000652477">
    <property type="component" value="Unassembled WGS sequence"/>
</dbReference>
<dbReference type="InterPro" id="IPR008979">
    <property type="entry name" value="Galactose-bd-like_sf"/>
</dbReference>
<sequence length="826" mass="90767">MIANGTIQKDKLGFKVVETDENGKVSITEILDPSGGSLGVSYTEMQNKVKDLGEQVTEITPYTIVMENEYQNIPCVQGTAKDSFLIEIPFTGYAGSLQTATTVNVGVLPSGITLGSNTPATDTSSGKVVLNVADGADFGGIDILTGYIILTFTINSHVITKRFTWTKTNDGSSSDASFYTLDLSTQIVLKSDSSLTPPFITLNSYLKQGTSKTPYSGRFVIKESTDGSTYNTKYLSSSDEASKEYTISSIDVKSIECILFESGGITNELDVKTIAVITDSSYLESEITQITDTVTELSSTVDMHTKEISQKASQTDVTTAINNYDNTTVETIREQVAEHTTKIGEITSEVSDVKTTVNTKADGSTVTELQKQVSTLEQDAEGFKLEVSNTYATKDELNESSETLQSTIEQTAAGINQTVSDLSGNVSSIGQTVGEISQEVEDAKGNITDLQQTSEEISMIVGNKQDLIPANIRYIRDWLNGNTVDTVNRWTEIQVIVNDTNLASGETNIVLQKNVTVTSDITIDNLENYIDASTETYVESEETGWHYLQIDLGENNTFDAGYITVWHRFDDSRKYNHKLEISADGETWFVLFDSEKYDKYTETNEGRMYMISDGLVNKNLAFIKLDMQSVVLKVQENEENFASIETEIDSVITRVESTEDTVQEIQNEDIPGLRNDVKQQVAEIAATSDSIKNTVIELEGEVQRQAEEILTTNEWKVSLANIGAYDGKYATETVNMTLTSDGLTIVRSASKGYRTQLTGDTIAIEYDDGRGNYESVMGIQKDQMYLTRLKVKNGIDHYTLKELPISYTSGNKTIGCLAFISSTGNS</sequence>
<gene>
    <name evidence="1" type="ORF">H8S37_04760</name>
</gene>
<evidence type="ECO:0000313" key="2">
    <source>
        <dbReference type="Proteomes" id="UP000652477"/>
    </source>
</evidence>
<dbReference type="EMBL" id="JACOPF010000001">
    <property type="protein sequence ID" value="MBC5688240.1"/>
    <property type="molecule type" value="Genomic_DNA"/>
</dbReference>